<feature type="non-terminal residue" evidence="1">
    <location>
        <position position="64"/>
    </location>
</feature>
<keyword evidence="2" id="KW-1185">Reference proteome</keyword>
<gene>
    <name evidence="1" type="ORF">FKW44_018566</name>
</gene>
<dbReference type="Proteomes" id="UP000595437">
    <property type="component" value="Chromosome 13"/>
</dbReference>
<reference evidence="2" key="1">
    <citation type="submission" date="2021-01" db="EMBL/GenBank/DDBJ databases">
        <title>Caligus Genome Assembly.</title>
        <authorList>
            <person name="Gallardo-Escarate C."/>
        </authorList>
    </citation>
    <scope>NUCLEOTIDE SEQUENCE [LARGE SCALE GENOMIC DNA]</scope>
</reference>
<accession>A0A7T8GUK7</accession>
<evidence type="ECO:0000313" key="1">
    <source>
        <dbReference type="EMBL" id="QQP38084.1"/>
    </source>
</evidence>
<proteinExistence type="predicted"/>
<sequence>MVVKVYLPRGSLLKGASQVPSSSQQFFTGRLHRRLKRVLPRISQKDNISDLDVVLRPSTIFKDS</sequence>
<evidence type="ECO:0000313" key="2">
    <source>
        <dbReference type="Proteomes" id="UP000595437"/>
    </source>
</evidence>
<dbReference type="EMBL" id="CP045902">
    <property type="protein sequence ID" value="QQP38084.1"/>
    <property type="molecule type" value="Genomic_DNA"/>
</dbReference>
<protein>
    <submittedName>
        <fullName evidence="1">Uncharacterized protein</fullName>
    </submittedName>
</protein>
<name>A0A7T8GUK7_CALRO</name>
<dbReference type="AlphaFoldDB" id="A0A7T8GUK7"/>
<organism evidence="1 2">
    <name type="scientific">Caligus rogercresseyi</name>
    <name type="common">Sea louse</name>
    <dbReference type="NCBI Taxonomy" id="217165"/>
    <lineage>
        <taxon>Eukaryota</taxon>
        <taxon>Metazoa</taxon>
        <taxon>Ecdysozoa</taxon>
        <taxon>Arthropoda</taxon>
        <taxon>Crustacea</taxon>
        <taxon>Multicrustacea</taxon>
        <taxon>Hexanauplia</taxon>
        <taxon>Copepoda</taxon>
        <taxon>Siphonostomatoida</taxon>
        <taxon>Caligidae</taxon>
        <taxon>Caligus</taxon>
    </lineage>
</organism>